<organism evidence="1">
    <name type="scientific">Vitis vinifera</name>
    <name type="common">Grape</name>
    <dbReference type="NCBI Taxonomy" id="29760"/>
    <lineage>
        <taxon>Eukaryota</taxon>
        <taxon>Viridiplantae</taxon>
        <taxon>Streptophyta</taxon>
        <taxon>Embryophyta</taxon>
        <taxon>Tracheophyta</taxon>
        <taxon>Spermatophyta</taxon>
        <taxon>Magnoliopsida</taxon>
        <taxon>eudicotyledons</taxon>
        <taxon>Gunneridae</taxon>
        <taxon>Pentapetalae</taxon>
        <taxon>rosids</taxon>
        <taxon>Vitales</taxon>
        <taxon>Vitaceae</taxon>
        <taxon>Viteae</taxon>
        <taxon>Vitis</taxon>
    </lineage>
</organism>
<sequence length="264" mass="29806">MKAEEWTPLDRQVLGVIRLTLSRSVAHNVVKEKTTADMMKALSGMYEKSSANNKVHLMKKLFNLKMAENASVAQHLNEFNTITNQLSSVKIDFDYEIRALIVLASLPNSWEAMRMAISNSTRKEKLKYNDIRDLILAKEIRRRDAGHFIRQCKSPKKKNEEDSANVVTEKVQDALLLAVDSPLDDWVLDSGALFHTTPHREIIQNYVVGDFGKEMIWLHGFLDELDKPVILEKICGSKNPADMLTKGVTIEKLKLCAASIGLLA</sequence>
<proteinExistence type="predicted"/>
<evidence type="ECO:0000313" key="1">
    <source>
        <dbReference type="EMBL" id="CAN68447.1"/>
    </source>
</evidence>
<reference evidence="1" key="1">
    <citation type="journal article" date="2007" name="PLoS ONE">
        <title>The first genome sequence of an elite grapevine cultivar (Pinot noir Vitis vinifera L.): coping with a highly heterozygous genome.</title>
        <authorList>
            <person name="Velasco R."/>
            <person name="Zharkikh A."/>
            <person name="Troggio M."/>
            <person name="Cartwright D.A."/>
            <person name="Cestaro A."/>
            <person name="Pruss D."/>
            <person name="Pindo M."/>
            <person name="FitzGerald L.M."/>
            <person name="Vezzulli S."/>
            <person name="Reid J."/>
            <person name="Malacarne G."/>
            <person name="Iliev D."/>
            <person name="Coppola G."/>
            <person name="Wardell B."/>
            <person name="Micheletti D."/>
            <person name="Macalma T."/>
            <person name="Facci M."/>
            <person name="Mitchell J.T."/>
            <person name="Perazzolli M."/>
            <person name="Eldredge G."/>
            <person name="Gatto P."/>
            <person name="Oyzerski R."/>
            <person name="Moretto M."/>
            <person name="Gutin N."/>
            <person name="Stefanini M."/>
            <person name="Chen Y."/>
            <person name="Segala C."/>
            <person name="Davenport C."/>
            <person name="Dematte L."/>
            <person name="Mraz A."/>
            <person name="Battilana J."/>
            <person name="Stormo K."/>
            <person name="Costa F."/>
            <person name="Tao Q."/>
            <person name="Si-Ammour A."/>
            <person name="Harkins T."/>
            <person name="Lackey A."/>
            <person name="Perbost C."/>
            <person name="Taillon B."/>
            <person name="Stella A."/>
            <person name="Solovyev V."/>
            <person name="Fawcett J.A."/>
            <person name="Sterck L."/>
            <person name="Vandepoele K."/>
            <person name="Grando S.M."/>
            <person name="Toppo S."/>
            <person name="Moser C."/>
            <person name="Lanchbury J."/>
            <person name="Bogden R."/>
            <person name="Skolnick M."/>
            <person name="Sgaramella V."/>
            <person name="Bhatnagar S.K."/>
            <person name="Fontana P."/>
            <person name="Gutin A."/>
            <person name="Van de Peer Y."/>
            <person name="Salamini F."/>
            <person name="Viola R."/>
        </authorList>
    </citation>
    <scope>NUCLEOTIDE SEQUENCE</scope>
</reference>
<accession>A5BY99</accession>
<evidence type="ECO:0008006" key="2">
    <source>
        <dbReference type="Google" id="ProtNLM"/>
    </source>
</evidence>
<name>A5BY99_VITVI</name>
<gene>
    <name evidence="1" type="ORF">VITISV_034093</name>
</gene>
<dbReference type="AlphaFoldDB" id="A5BY99"/>
<protein>
    <recommendedName>
        <fullName evidence="2">Retrovirus-related Pol polyprotein from transposon TNT 1-94</fullName>
    </recommendedName>
</protein>
<dbReference type="Pfam" id="PF14223">
    <property type="entry name" value="Retrotran_gag_2"/>
    <property type="match status" value="1"/>
</dbReference>
<dbReference type="EMBL" id="AM475555">
    <property type="protein sequence ID" value="CAN68447.1"/>
    <property type="molecule type" value="Genomic_DNA"/>
</dbReference>